<dbReference type="SUPFAM" id="SSF50998">
    <property type="entry name" value="Quinoprotein alcohol dehydrogenase-like"/>
    <property type="match status" value="2"/>
</dbReference>
<evidence type="ECO:0000256" key="1">
    <source>
        <dbReference type="SAM" id="SignalP"/>
    </source>
</evidence>
<feature type="signal peptide" evidence="1">
    <location>
        <begin position="1"/>
        <end position="20"/>
    </location>
</feature>
<accession>A0A5C8V3D2</accession>
<reference evidence="2 3" key="1">
    <citation type="submission" date="2019-08" db="EMBL/GenBank/DDBJ databases">
        <title>Professor.</title>
        <authorList>
            <person name="Park J.S."/>
        </authorList>
    </citation>
    <scope>NUCLEOTIDE SEQUENCE [LARGE SCALE GENOMIC DNA]</scope>
    <source>
        <strain evidence="2 3">176CP5-101</strain>
    </source>
</reference>
<sequence length="642" mass="72692">MALNKISLFIAIIFITCAAAQNRIEFDHRIKEKIINSYTGTLLLKAGDAVHGIDTKTGKVSWKNKGLKKVSFSSYSEIPYTPIVLFEKKALINSRFLSRALRSKGASKKLLNVVTGQMLFDSEKEGFKAVYNTMILPEKKSVLVDGLMDKDFVISLYSYETGKPLWILNTPELEFFKSLKGTFFDDEKILMDSQQNIYWLKNRKLIKIDGQTGKALFERAGISNIAMNSSKNTLFVFSNVLKAEKLNEETIITAFDTKTQEILWNDPVRITGNVVDTRLDKDKLIAITSKGFDIVDVKSGMKKWDESNPLPLIKKIVPLGRGYLVVQDNFLVKIGENGKTAWQQKIKITHSPQENPLYIIVDGQRALYITPSFANAVEIESGNKIWKQDVILNPTGFIGRNLGLSENHFRVWKDRKRDAVQVYASNIFYIFNLSTLDEPISTEKFAFKDYVPSMKIRQNGYFLYGANLFYFIDLSGNLGYEKEYPVSSNHSIFSDLVSLGSKGFGIYSSALGFVGNQMTRTLNTVLVSKDLGPLTDLSSSVLGTYQSYQGSLDSLTTLNRLDLDSNMSSIFSRVETGRKNDGNQIIVVDKDGEFHIIKMDIDTGEDHIVKKVKNYYSSFLTDQVEQQIYFFEKKCVTIERLK</sequence>
<dbReference type="EMBL" id="VRUR01000002">
    <property type="protein sequence ID" value="TXN34977.1"/>
    <property type="molecule type" value="Genomic_DNA"/>
</dbReference>
<name>A0A5C8V3D2_9FLAO</name>
<protein>
    <submittedName>
        <fullName evidence="2">PQQ-like beta-propeller repeat protein</fullName>
    </submittedName>
</protein>
<keyword evidence="1" id="KW-0732">Signal</keyword>
<feature type="chain" id="PRO_5022763795" evidence="1">
    <location>
        <begin position="21"/>
        <end position="642"/>
    </location>
</feature>
<dbReference type="Gene3D" id="2.130.10.10">
    <property type="entry name" value="YVTN repeat-like/Quinoprotein amine dehydrogenase"/>
    <property type="match status" value="1"/>
</dbReference>
<dbReference type="Proteomes" id="UP000321456">
    <property type="component" value="Unassembled WGS sequence"/>
</dbReference>
<organism evidence="2 3">
    <name type="scientific">Flagellimonas hymeniacidonis</name>
    <dbReference type="NCBI Taxonomy" id="2603628"/>
    <lineage>
        <taxon>Bacteria</taxon>
        <taxon>Pseudomonadati</taxon>
        <taxon>Bacteroidota</taxon>
        <taxon>Flavobacteriia</taxon>
        <taxon>Flavobacteriales</taxon>
        <taxon>Flavobacteriaceae</taxon>
        <taxon>Flagellimonas</taxon>
    </lineage>
</organism>
<evidence type="ECO:0000313" key="2">
    <source>
        <dbReference type="EMBL" id="TXN34977.1"/>
    </source>
</evidence>
<gene>
    <name evidence="2" type="ORF">FVB32_10290</name>
</gene>
<dbReference type="InterPro" id="IPR011047">
    <property type="entry name" value="Quinoprotein_ADH-like_sf"/>
</dbReference>
<keyword evidence="3" id="KW-1185">Reference proteome</keyword>
<evidence type="ECO:0000313" key="3">
    <source>
        <dbReference type="Proteomes" id="UP000321456"/>
    </source>
</evidence>
<dbReference type="RefSeq" id="WP_147743711.1">
    <property type="nucleotide sequence ID" value="NZ_VRUR01000002.1"/>
</dbReference>
<dbReference type="PANTHER" id="PTHR34512:SF30">
    <property type="entry name" value="OUTER MEMBRANE PROTEIN ASSEMBLY FACTOR BAMB"/>
    <property type="match status" value="1"/>
</dbReference>
<comment type="caution">
    <text evidence="2">The sequence shown here is derived from an EMBL/GenBank/DDBJ whole genome shotgun (WGS) entry which is preliminary data.</text>
</comment>
<dbReference type="PANTHER" id="PTHR34512">
    <property type="entry name" value="CELL SURFACE PROTEIN"/>
    <property type="match status" value="1"/>
</dbReference>
<dbReference type="InterPro" id="IPR015943">
    <property type="entry name" value="WD40/YVTN_repeat-like_dom_sf"/>
</dbReference>
<proteinExistence type="predicted"/>
<dbReference type="AlphaFoldDB" id="A0A5C8V3D2"/>